<evidence type="ECO:0000313" key="3">
    <source>
        <dbReference type="Proteomes" id="UP000003688"/>
    </source>
</evidence>
<feature type="transmembrane region" description="Helical" evidence="1">
    <location>
        <begin position="20"/>
        <end position="39"/>
    </location>
</feature>
<evidence type="ECO:0000256" key="1">
    <source>
        <dbReference type="SAM" id="Phobius"/>
    </source>
</evidence>
<reference evidence="2 3" key="1">
    <citation type="journal article" date="2011" name="J. Bacteriol.">
        <title>Genome sequence of 'Pedosphaera parvula' Ellin514, an aerobic Verrucomicrobial isolate from pasture soil.</title>
        <authorList>
            <person name="Kant R."/>
            <person name="van Passel M.W."/>
            <person name="Sangwan P."/>
            <person name="Palva A."/>
            <person name="Lucas S."/>
            <person name="Copeland A."/>
            <person name="Lapidus A."/>
            <person name="Glavina Del Rio T."/>
            <person name="Dalin E."/>
            <person name="Tice H."/>
            <person name="Bruce D."/>
            <person name="Goodwin L."/>
            <person name="Pitluck S."/>
            <person name="Chertkov O."/>
            <person name="Larimer F.W."/>
            <person name="Land M.L."/>
            <person name="Hauser L."/>
            <person name="Brettin T.S."/>
            <person name="Detter J.C."/>
            <person name="Han S."/>
            <person name="de Vos W.M."/>
            <person name="Janssen P.H."/>
            <person name="Smidt H."/>
        </authorList>
    </citation>
    <scope>NUCLEOTIDE SEQUENCE [LARGE SCALE GENOMIC DNA]</scope>
    <source>
        <strain evidence="2 3">Ellin514</strain>
    </source>
</reference>
<keyword evidence="1" id="KW-0812">Transmembrane</keyword>
<dbReference type="AlphaFoldDB" id="B9XMH6"/>
<keyword evidence="3" id="KW-1185">Reference proteome</keyword>
<comment type="caution">
    <text evidence="2">The sequence shown here is derived from an EMBL/GenBank/DDBJ whole genome shotgun (WGS) entry which is preliminary data.</text>
</comment>
<keyword evidence="1" id="KW-0472">Membrane</keyword>
<proteinExistence type="predicted"/>
<dbReference type="Proteomes" id="UP000003688">
    <property type="component" value="Unassembled WGS sequence"/>
</dbReference>
<evidence type="ECO:0000313" key="2">
    <source>
        <dbReference type="EMBL" id="EEF59018.1"/>
    </source>
</evidence>
<protein>
    <submittedName>
        <fullName evidence="2">Uncharacterized protein</fullName>
    </submittedName>
</protein>
<accession>B9XMH6</accession>
<feature type="transmembrane region" description="Helical" evidence="1">
    <location>
        <begin position="51"/>
        <end position="73"/>
    </location>
</feature>
<organism evidence="2 3">
    <name type="scientific">Pedosphaera parvula (strain Ellin514)</name>
    <dbReference type="NCBI Taxonomy" id="320771"/>
    <lineage>
        <taxon>Bacteria</taxon>
        <taxon>Pseudomonadati</taxon>
        <taxon>Verrucomicrobiota</taxon>
        <taxon>Pedosphaerae</taxon>
        <taxon>Pedosphaerales</taxon>
        <taxon>Pedosphaeraceae</taxon>
        <taxon>Pedosphaera</taxon>
    </lineage>
</organism>
<keyword evidence="1" id="KW-1133">Transmembrane helix</keyword>
<feature type="transmembrane region" description="Helical" evidence="1">
    <location>
        <begin position="104"/>
        <end position="125"/>
    </location>
</feature>
<sequence>MAPEPPKKPLTRFGPIVRDVALIFVLNLIGGFIAAVAANGTQKGEQQFLRAILLCNLSFGTLGFTISACLAPGNRWRHLHYVGLGVWLTGLINVVFAGIGIGQWVLSLFVIFIMEVIGGAISYAFKRDSNPST</sequence>
<gene>
    <name evidence="2" type="ORF">Cflav_PD2067</name>
</gene>
<dbReference type="STRING" id="320771.Cflav_PD2067"/>
<dbReference type="EMBL" id="ABOX02000034">
    <property type="protein sequence ID" value="EEF59018.1"/>
    <property type="molecule type" value="Genomic_DNA"/>
</dbReference>
<name>B9XMH6_PEDPL</name>
<feature type="transmembrane region" description="Helical" evidence="1">
    <location>
        <begin position="79"/>
        <end position="97"/>
    </location>
</feature>